<reference evidence="1 2" key="1">
    <citation type="submission" date="2016-10" db="EMBL/GenBank/DDBJ databases">
        <authorList>
            <person name="de Groot N.N."/>
        </authorList>
    </citation>
    <scope>NUCLEOTIDE SEQUENCE [LARGE SCALE GENOMIC DNA]</scope>
    <source>
        <strain evidence="1 2">DSM 21668</strain>
    </source>
</reference>
<dbReference type="Proteomes" id="UP000198901">
    <property type="component" value="Unassembled WGS sequence"/>
</dbReference>
<dbReference type="OrthoDB" id="940686at2"/>
<dbReference type="Gene3D" id="1.25.40.10">
    <property type="entry name" value="Tetratricopeptide repeat domain"/>
    <property type="match status" value="1"/>
</dbReference>
<evidence type="ECO:0008006" key="3">
    <source>
        <dbReference type="Google" id="ProtNLM"/>
    </source>
</evidence>
<sequence length="241" mass="28128">MDFDQRDILAYIDKTLAAEERRAFEERLRNDPDLRKRYEDYVLMQEGLERLSFSELIDQTNPIAGDEVTKVIKIRLPSWKPLAMAASVAVVAIIGYLSYSGYRSYEETDVFNRYYQPERPDSRGADDSLCEHLSPDIRESYYRKDYEQTIRLLSNGSNGSCTHYYRGLAYLAVDRKEEAIAELEGIQKEEGQPLKERADWYLALTYLSDHRRKDAVRLFRMIAEDKGHPYQLSAQKIIESL</sequence>
<keyword evidence="2" id="KW-1185">Reference proteome</keyword>
<dbReference type="EMBL" id="FNGS01000006">
    <property type="protein sequence ID" value="SDM40760.1"/>
    <property type="molecule type" value="Genomic_DNA"/>
</dbReference>
<evidence type="ECO:0000313" key="2">
    <source>
        <dbReference type="Proteomes" id="UP000198901"/>
    </source>
</evidence>
<dbReference type="SUPFAM" id="SSF48452">
    <property type="entry name" value="TPR-like"/>
    <property type="match status" value="1"/>
</dbReference>
<dbReference type="STRING" id="563176.SAMN04488090_3353"/>
<dbReference type="RefSeq" id="WP_093204752.1">
    <property type="nucleotide sequence ID" value="NZ_FNGS01000006.1"/>
</dbReference>
<protein>
    <recommendedName>
        <fullName evidence="3">Tetratricopeptide repeat-containing protein</fullName>
    </recommendedName>
</protein>
<gene>
    <name evidence="1" type="ORF">SAMN04488090_3353</name>
</gene>
<dbReference type="AlphaFoldDB" id="A0A1G9SZE8"/>
<proteinExistence type="predicted"/>
<accession>A0A1G9SZE8</accession>
<name>A0A1G9SZE8_9BACT</name>
<evidence type="ECO:0000313" key="1">
    <source>
        <dbReference type="EMBL" id="SDM40760.1"/>
    </source>
</evidence>
<dbReference type="InterPro" id="IPR011990">
    <property type="entry name" value="TPR-like_helical_dom_sf"/>
</dbReference>
<organism evidence="1 2">
    <name type="scientific">Siphonobacter aquaeclarae</name>
    <dbReference type="NCBI Taxonomy" id="563176"/>
    <lineage>
        <taxon>Bacteria</taxon>
        <taxon>Pseudomonadati</taxon>
        <taxon>Bacteroidota</taxon>
        <taxon>Cytophagia</taxon>
        <taxon>Cytophagales</taxon>
        <taxon>Cytophagaceae</taxon>
        <taxon>Siphonobacter</taxon>
    </lineage>
</organism>